<dbReference type="Pfam" id="PF00892">
    <property type="entry name" value="EamA"/>
    <property type="match status" value="2"/>
</dbReference>
<feature type="signal peptide" evidence="7">
    <location>
        <begin position="1"/>
        <end position="19"/>
    </location>
</feature>
<dbReference type="InterPro" id="IPR050638">
    <property type="entry name" value="AA-Vitamin_Transporters"/>
</dbReference>
<feature type="transmembrane region" description="Helical" evidence="6">
    <location>
        <begin position="178"/>
        <end position="197"/>
    </location>
</feature>
<dbReference type="PANTHER" id="PTHR32322:SF2">
    <property type="entry name" value="EAMA DOMAIN-CONTAINING PROTEIN"/>
    <property type="match status" value="1"/>
</dbReference>
<dbReference type="InterPro" id="IPR037185">
    <property type="entry name" value="EmrE-like"/>
</dbReference>
<evidence type="ECO:0000259" key="8">
    <source>
        <dbReference type="Pfam" id="PF00892"/>
    </source>
</evidence>
<dbReference type="PANTHER" id="PTHR32322">
    <property type="entry name" value="INNER MEMBRANE TRANSPORTER"/>
    <property type="match status" value="1"/>
</dbReference>
<comment type="caution">
    <text evidence="9">The sequence shown here is derived from an EMBL/GenBank/DDBJ whole genome shotgun (WGS) entry which is preliminary data.</text>
</comment>
<name>A0ABN8KNL4_9BACI</name>
<proteinExistence type="inferred from homology"/>
<comment type="subcellular location">
    <subcellularLocation>
        <location evidence="1">Endomembrane system</location>
        <topology evidence="1">Multi-pass membrane protein</topology>
    </subcellularLocation>
</comment>
<feature type="transmembrane region" description="Helical" evidence="6">
    <location>
        <begin position="63"/>
        <end position="85"/>
    </location>
</feature>
<gene>
    <name evidence="9" type="ORF">BACCIP111895_00995</name>
</gene>
<organism evidence="9 10">
    <name type="scientific">Neobacillus rhizosphaerae</name>
    <dbReference type="NCBI Taxonomy" id="2880965"/>
    <lineage>
        <taxon>Bacteria</taxon>
        <taxon>Bacillati</taxon>
        <taxon>Bacillota</taxon>
        <taxon>Bacilli</taxon>
        <taxon>Bacillales</taxon>
        <taxon>Bacillaceae</taxon>
        <taxon>Neobacillus</taxon>
    </lineage>
</organism>
<sequence>MKTVLGLFFTLLWSSAAIATKFGLNSTTPLVLATTRFLIAGVLLFLYVYLFHKKYPWPKTQEWRPLIILGLLNTTIYLGATFWALKYVSAGLFNLFVTTNPFVVAILSNIWLKRKVSLKEWIGMIVGGMGLVIATCPSFTSNEVKLFGLVILGIGMVSMAIGSVYFNKVNLNLPSIVINTWQVSIGGVVLIPITYILEKDHYFLILDFNLFVSLIWLVFIISIGSMLLWFYLLKQDTVRANNWLFMTPIFGYVLAVILLNESITMFNITATVFVVAGLLISGNIAIRPKR</sequence>
<reference evidence="9" key="1">
    <citation type="submission" date="2022-04" db="EMBL/GenBank/DDBJ databases">
        <authorList>
            <person name="Criscuolo A."/>
        </authorList>
    </citation>
    <scope>NUCLEOTIDE SEQUENCE</scope>
    <source>
        <strain evidence="9">CIP111895</strain>
    </source>
</reference>
<feature type="transmembrane region" description="Helical" evidence="6">
    <location>
        <begin position="265"/>
        <end position="286"/>
    </location>
</feature>
<evidence type="ECO:0000256" key="2">
    <source>
        <dbReference type="ARBA" id="ARBA00007362"/>
    </source>
</evidence>
<feature type="transmembrane region" description="Helical" evidence="6">
    <location>
        <begin position="240"/>
        <end position="259"/>
    </location>
</feature>
<feature type="transmembrane region" description="Helical" evidence="6">
    <location>
        <begin position="146"/>
        <end position="166"/>
    </location>
</feature>
<dbReference type="EMBL" id="CALBWS010000003">
    <property type="protein sequence ID" value="CAH2713841.1"/>
    <property type="molecule type" value="Genomic_DNA"/>
</dbReference>
<feature type="transmembrane region" description="Helical" evidence="6">
    <location>
        <begin position="91"/>
        <end position="112"/>
    </location>
</feature>
<feature type="domain" description="EamA" evidence="8">
    <location>
        <begin position="147"/>
        <end position="280"/>
    </location>
</feature>
<evidence type="ECO:0000256" key="3">
    <source>
        <dbReference type="ARBA" id="ARBA00022692"/>
    </source>
</evidence>
<keyword evidence="4 6" id="KW-1133">Transmembrane helix</keyword>
<keyword evidence="3 6" id="KW-0812">Transmembrane</keyword>
<keyword evidence="10" id="KW-1185">Reference proteome</keyword>
<protein>
    <recommendedName>
        <fullName evidence="8">EamA domain-containing protein</fullName>
    </recommendedName>
</protein>
<feature type="domain" description="EamA" evidence="8">
    <location>
        <begin position="5"/>
        <end position="134"/>
    </location>
</feature>
<keyword evidence="7" id="KW-0732">Signal</keyword>
<feature type="chain" id="PRO_5045943772" description="EamA domain-containing protein" evidence="7">
    <location>
        <begin position="20"/>
        <end position="290"/>
    </location>
</feature>
<keyword evidence="5 6" id="KW-0472">Membrane</keyword>
<evidence type="ECO:0000256" key="1">
    <source>
        <dbReference type="ARBA" id="ARBA00004127"/>
    </source>
</evidence>
<accession>A0ABN8KNL4</accession>
<dbReference type="Proteomes" id="UP000838308">
    <property type="component" value="Unassembled WGS sequence"/>
</dbReference>
<feature type="transmembrane region" description="Helical" evidence="6">
    <location>
        <begin position="209"/>
        <end position="233"/>
    </location>
</feature>
<evidence type="ECO:0000313" key="9">
    <source>
        <dbReference type="EMBL" id="CAH2713841.1"/>
    </source>
</evidence>
<comment type="similarity">
    <text evidence="2">Belongs to the EamA transporter family.</text>
</comment>
<evidence type="ECO:0000256" key="7">
    <source>
        <dbReference type="SAM" id="SignalP"/>
    </source>
</evidence>
<feature type="transmembrane region" description="Helical" evidence="6">
    <location>
        <begin position="29"/>
        <end position="51"/>
    </location>
</feature>
<evidence type="ECO:0000256" key="6">
    <source>
        <dbReference type="SAM" id="Phobius"/>
    </source>
</evidence>
<evidence type="ECO:0000256" key="4">
    <source>
        <dbReference type="ARBA" id="ARBA00022989"/>
    </source>
</evidence>
<feature type="transmembrane region" description="Helical" evidence="6">
    <location>
        <begin position="121"/>
        <end position="140"/>
    </location>
</feature>
<dbReference type="InterPro" id="IPR000620">
    <property type="entry name" value="EamA_dom"/>
</dbReference>
<evidence type="ECO:0000313" key="10">
    <source>
        <dbReference type="Proteomes" id="UP000838308"/>
    </source>
</evidence>
<evidence type="ECO:0000256" key="5">
    <source>
        <dbReference type="ARBA" id="ARBA00023136"/>
    </source>
</evidence>
<dbReference type="SUPFAM" id="SSF103481">
    <property type="entry name" value="Multidrug resistance efflux transporter EmrE"/>
    <property type="match status" value="2"/>
</dbReference>